<keyword evidence="6 8" id="KW-1133">Transmembrane helix</keyword>
<evidence type="ECO:0000256" key="3">
    <source>
        <dbReference type="ARBA" id="ARBA00022475"/>
    </source>
</evidence>
<feature type="transmembrane region" description="Helical" evidence="8">
    <location>
        <begin position="190"/>
        <end position="210"/>
    </location>
</feature>
<feature type="transmembrane region" description="Helical" evidence="8">
    <location>
        <begin position="21"/>
        <end position="47"/>
    </location>
</feature>
<evidence type="ECO:0000256" key="8">
    <source>
        <dbReference type="SAM" id="Phobius"/>
    </source>
</evidence>
<dbReference type="GO" id="GO:0043190">
    <property type="term" value="C:ATP-binding cassette (ABC) transporter complex"/>
    <property type="evidence" value="ECO:0007669"/>
    <property type="project" value="InterPro"/>
</dbReference>
<evidence type="ECO:0000256" key="5">
    <source>
        <dbReference type="ARBA" id="ARBA00022970"/>
    </source>
</evidence>
<evidence type="ECO:0000256" key="4">
    <source>
        <dbReference type="ARBA" id="ARBA00022692"/>
    </source>
</evidence>
<keyword evidence="3" id="KW-1003">Cell membrane</keyword>
<gene>
    <name evidence="10" type="primary">tcyB_1</name>
    <name evidence="10" type="ORF">SDC9_16581</name>
</gene>
<dbReference type="GO" id="GO:0022857">
    <property type="term" value="F:transmembrane transporter activity"/>
    <property type="evidence" value="ECO:0007669"/>
    <property type="project" value="InterPro"/>
</dbReference>
<accession>A0A644TW05</accession>
<keyword evidence="5" id="KW-0029">Amino-acid transport</keyword>
<organism evidence="10">
    <name type="scientific">bioreactor metagenome</name>
    <dbReference type="NCBI Taxonomy" id="1076179"/>
    <lineage>
        <taxon>unclassified sequences</taxon>
        <taxon>metagenomes</taxon>
        <taxon>ecological metagenomes</taxon>
    </lineage>
</organism>
<dbReference type="InterPro" id="IPR035906">
    <property type="entry name" value="MetI-like_sf"/>
</dbReference>
<dbReference type="AlphaFoldDB" id="A0A644TW05"/>
<dbReference type="Pfam" id="PF00528">
    <property type="entry name" value="BPD_transp_1"/>
    <property type="match status" value="1"/>
</dbReference>
<dbReference type="CDD" id="cd06261">
    <property type="entry name" value="TM_PBP2"/>
    <property type="match status" value="1"/>
</dbReference>
<dbReference type="PROSITE" id="PS50928">
    <property type="entry name" value="ABC_TM1"/>
    <property type="match status" value="1"/>
</dbReference>
<dbReference type="InterPro" id="IPR010065">
    <property type="entry name" value="AA_ABC_transptr_permease_3TM"/>
</dbReference>
<keyword evidence="2" id="KW-0813">Transport</keyword>
<dbReference type="PANTHER" id="PTHR30614">
    <property type="entry name" value="MEMBRANE COMPONENT OF AMINO ACID ABC TRANSPORTER"/>
    <property type="match status" value="1"/>
</dbReference>
<keyword evidence="4 8" id="KW-0812">Transmembrane</keyword>
<name>A0A644TW05_9ZZZZ</name>
<dbReference type="Gene3D" id="1.10.3720.10">
    <property type="entry name" value="MetI-like"/>
    <property type="match status" value="1"/>
</dbReference>
<protein>
    <submittedName>
        <fullName evidence="10">L-cystine transport system permease protein TcyB</fullName>
    </submittedName>
</protein>
<dbReference type="EMBL" id="VSSQ01000055">
    <property type="protein sequence ID" value="MPL70819.1"/>
    <property type="molecule type" value="Genomic_DNA"/>
</dbReference>
<dbReference type="GO" id="GO:0006865">
    <property type="term" value="P:amino acid transport"/>
    <property type="evidence" value="ECO:0007669"/>
    <property type="project" value="UniProtKB-KW"/>
</dbReference>
<dbReference type="NCBIfam" id="TIGR01726">
    <property type="entry name" value="HEQRo_perm_3TM"/>
    <property type="match status" value="1"/>
</dbReference>
<reference evidence="10" key="1">
    <citation type="submission" date="2019-08" db="EMBL/GenBank/DDBJ databases">
        <authorList>
            <person name="Kucharzyk K."/>
            <person name="Murdoch R.W."/>
            <person name="Higgins S."/>
            <person name="Loffler F."/>
        </authorList>
    </citation>
    <scope>NUCLEOTIDE SEQUENCE</scope>
</reference>
<evidence type="ECO:0000256" key="2">
    <source>
        <dbReference type="ARBA" id="ARBA00022448"/>
    </source>
</evidence>
<dbReference type="PANTHER" id="PTHR30614:SF0">
    <property type="entry name" value="L-CYSTINE TRANSPORT SYSTEM PERMEASE PROTEIN TCYL"/>
    <property type="match status" value="1"/>
</dbReference>
<feature type="transmembrane region" description="Helical" evidence="8">
    <location>
        <begin position="59"/>
        <end position="82"/>
    </location>
</feature>
<comment type="caution">
    <text evidence="10">The sequence shown here is derived from an EMBL/GenBank/DDBJ whole genome shotgun (WGS) entry which is preliminary data.</text>
</comment>
<dbReference type="InterPro" id="IPR000515">
    <property type="entry name" value="MetI-like"/>
</dbReference>
<evidence type="ECO:0000313" key="10">
    <source>
        <dbReference type="EMBL" id="MPL70819.1"/>
    </source>
</evidence>
<comment type="subcellular location">
    <subcellularLocation>
        <location evidence="1">Cell membrane</location>
        <topology evidence="1">Multi-pass membrane protein</topology>
    </subcellularLocation>
</comment>
<keyword evidence="7 8" id="KW-0472">Membrane</keyword>
<feature type="transmembrane region" description="Helical" evidence="8">
    <location>
        <begin position="137"/>
        <end position="158"/>
    </location>
</feature>
<evidence type="ECO:0000259" key="9">
    <source>
        <dbReference type="PROSITE" id="PS50928"/>
    </source>
</evidence>
<dbReference type="SUPFAM" id="SSF161098">
    <property type="entry name" value="MetI-like"/>
    <property type="match status" value="1"/>
</dbReference>
<evidence type="ECO:0000256" key="6">
    <source>
        <dbReference type="ARBA" id="ARBA00022989"/>
    </source>
</evidence>
<evidence type="ECO:0000256" key="7">
    <source>
        <dbReference type="ARBA" id="ARBA00023136"/>
    </source>
</evidence>
<feature type="domain" description="ABC transmembrane type-1" evidence="9">
    <location>
        <begin position="23"/>
        <end position="211"/>
    </location>
</feature>
<evidence type="ECO:0000256" key="1">
    <source>
        <dbReference type="ARBA" id="ARBA00004651"/>
    </source>
</evidence>
<sequence length="227" mass="24942">MDEVMRISRLMMDSFWPLLKAGLLTTVPLTVISFGLGLIVAFLVALMRLSNIKPLSALAAFYVWVIRGTPLIVQLFIIFYGLPKIGIVYSPFVSAILGLTISQGAYNSEVIRAALLSISKGQWEATKSLGMNKRMTLAYIIVPQAALVAVPSLGNSFISLLKDTSLVATLTVAEVFQIGQQIVAVTYEPLWLYIEVGFIYLLFSTALTYLQAYMEGRLGKHIVAQKS</sequence>
<proteinExistence type="predicted"/>
<dbReference type="InterPro" id="IPR043429">
    <property type="entry name" value="ArtM/GltK/GlnP/TcyL/YhdX-like"/>
</dbReference>